<evidence type="ECO:0000313" key="3">
    <source>
        <dbReference type="Proteomes" id="UP000470384"/>
    </source>
</evidence>
<evidence type="ECO:0000313" key="2">
    <source>
        <dbReference type="EMBL" id="NBG95889.1"/>
    </source>
</evidence>
<feature type="transmembrane region" description="Helical" evidence="1">
    <location>
        <begin position="54"/>
        <end position="76"/>
    </location>
</feature>
<comment type="caution">
    <text evidence="2">The sequence shown here is derived from an EMBL/GenBank/DDBJ whole genome shotgun (WGS) entry which is preliminary data.</text>
</comment>
<gene>
    <name evidence="2" type="ORF">GTQ45_09100</name>
</gene>
<accession>A0A845QBX4</accession>
<dbReference type="GeneID" id="300654594"/>
<keyword evidence="1" id="KW-1133">Transmembrane helix</keyword>
<dbReference type="AlphaFoldDB" id="A0A845QBX4"/>
<keyword evidence="1" id="KW-0812">Transmembrane</keyword>
<keyword evidence="3" id="KW-1185">Reference proteome</keyword>
<reference evidence="2 3" key="1">
    <citation type="journal article" date="2016" name="Int. J. Syst. Evol. Microbiol.">
        <title>Pyruvatibacter mobilis gen. nov., sp. nov., a marine bacterium from the culture broth of Picochlorum sp. 122.</title>
        <authorList>
            <person name="Wang G."/>
            <person name="Tang M."/>
            <person name="Wu H."/>
            <person name="Dai S."/>
            <person name="Li T."/>
            <person name="Chen C."/>
            <person name="He H."/>
            <person name="Fan J."/>
            <person name="Xiang W."/>
            <person name="Li X."/>
        </authorList>
    </citation>
    <scope>NUCLEOTIDE SEQUENCE [LARGE SCALE GENOMIC DNA]</scope>
    <source>
        <strain evidence="2 3">GYP-11</strain>
    </source>
</reference>
<sequence>MSDKPSGFWSWALTEKATQRMLGAVAVICLLLAVANLLVPAADVPYVADLPLGAALPAFAAALIAVLLTWPLRMLLRRRSGYYTQKDDAK</sequence>
<name>A0A845QBX4_9HYPH</name>
<evidence type="ECO:0000256" key="1">
    <source>
        <dbReference type="SAM" id="Phobius"/>
    </source>
</evidence>
<dbReference type="RefSeq" id="WP_027837798.1">
    <property type="nucleotide sequence ID" value="NZ_BMHN01000001.1"/>
</dbReference>
<dbReference type="Proteomes" id="UP000470384">
    <property type="component" value="Unassembled WGS sequence"/>
</dbReference>
<proteinExistence type="predicted"/>
<dbReference type="EMBL" id="WXYQ01000006">
    <property type="protein sequence ID" value="NBG95889.1"/>
    <property type="molecule type" value="Genomic_DNA"/>
</dbReference>
<keyword evidence="1" id="KW-0472">Membrane</keyword>
<organism evidence="2 3">
    <name type="scientific">Pyruvatibacter mobilis</name>
    <dbReference type="NCBI Taxonomy" id="1712261"/>
    <lineage>
        <taxon>Bacteria</taxon>
        <taxon>Pseudomonadati</taxon>
        <taxon>Pseudomonadota</taxon>
        <taxon>Alphaproteobacteria</taxon>
        <taxon>Hyphomicrobiales</taxon>
        <taxon>Parvibaculaceae</taxon>
        <taxon>Pyruvatibacter</taxon>
    </lineage>
</organism>
<protein>
    <submittedName>
        <fullName evidence="2">Uncharacterized protein</fullName>
    </submittedName>
</protein>
<feature type="transmembrane region" description="Helical" evidence="1">
    <location>
        <begin position="21"/>
        <end position="42"/>
    </location>
</feature>